<protein>
    <submittedName>
        <fullName evidence="3">DUF3488 domain-containing protein</fullName>
    </submittedName>
</protein>
<proteinExistence type="predicted"/>
<dbReference type="InterPro" id="IPR021878">
    <property type="entry name" value="TgpA_N"/>
</dbReference>
<dbReference type="Pfam" id="PF13559">
    <property type="entry name" value="DUF4129"/>
    <property type="match status" value="1"/>
</dbReference>
<dbReference type="AlphaFoldDB" id="A0A323UVH3"/>
<dbReference type="InterPro" id="IPR038765">
    <property type="entry name" value="Papain-like_cys_pep_sf"/>
</dbReference>
<feature type="transmembrane region" description="Helical" evidence="1">
    <location>
        <begin position="60"/>
        <end position="77"/>
    </location>
</feature>
<reference evidence="3 4" key="1">
    <citation type="submission" date="2018-06" db="EMBL/GenBank/DDBJ databases">
        <title>Azoarcus communis strain SWub3 genome.</title>
        <authorList>
            <person name="Zorraquino Salvo V."/>
            <person name="Toubiana D."/>
            <person name="Blumwald E."/>
        </authorList>
    </citation>
    <scope>NUCLEOTIDE SEQUENCE [LARGE SCALE GENOMIC DNA]</scope>
    <source>
        <strain evidence="3 4">SWub3</strain>
    </source>
</reference>
<dbReference type="Pfam" id="PF11992">
    <property type="entry name" value="TgpA_N"/>
    <property type="match status" value="1"/>
</dbReference>
<dbReference type="InterPro" id="IPR002931">
    <property type="entry name" value="Transglutaminase-like"/>
</dbReference>
<gene>
    <name evidence="3" type="ORF">DNK49_10620</name>
</gene>
<dbReference type="EMBL" id="QKOE01000006">
    <property type="protein sequence ID" value="PZA16569.1"/>
    <property type="molecule type" value="Genomic_DNA"/>
</dbReference>
<dbReference type="Gene3D" id="3.10.620.30">
    <property type="match status" value="1"/>
</dbReference>
<dbReference type="InterPro" id="IPR025403">
    <property type="entry name" value="TgpA-like_C"/>
</dbReference>
<dbReference type="InterPro" id="IPR052901">
    <property type="entry name" value="Bact_TGase-like"/>
</dbReference>
<accession>A0A323UVH3</accession>
<dbReference type="PANTHER" id="PTHR42736:SF1">
    <property type="entry name" value="PROTEIN-GLUTAMINE GAMMA-GLUTAMYLTRANSFERASE"/>
    <property type="match status" value="1"/>
</dbReference>
<feature type="transmembrane region" description="Helical" evidence="1">
    <location>
        <begin position="131"/>
        <end position="151"/>
    </location>
</feature>
<dbReference type="Pfam" id="PF01841">
    <property type="entry name" value="Transglut_core"/>
    <property type="match status" value="1"/>
</dbReference>
<evidence type="ECO:0000313" key="3">
    <source>
        <dbReference type="EMBL" id="PZA16569.1"/>
    </source>
</evidence>
<evidence type="ECO:0000313" key="4">
    <source>
        <dbReference type="Proteomes" id="UP000248259"/>
    </source>
</evidence>
<keyword evidence="1" id="KW-0812">Transmembrane</keyword>
<name>A0A323UVH3_9RHOO</name>
<dbReference type="Proteomes" id="UP000248259">
    <property type="component" value="Unassembled WGS sequence"/>
</dbReference>
<feature type="transmembrane region" description="Helical" evidence="1">
    <location>
        <begin position="163"/>
        <end position="182"/>
    </location>
</feature>
<evidence type="ECO:0000259" key="2">
    <source>
        <dbReference type="SMART" id="SM00460"/>
    </source>
</evidence>
<sequence length="651" mass="72319">MHPDTATDSLRRDQGSWLLGAAALTLAPHVDTLPTWVAVLAFGLLGWRASLLWRGRMATSKWLVLMLALAAGIAVRFEFGHFFGKDPGVALLAILLGLKLLETRTMRDIHAAVLLCFFLQLAVFLENQSPLFALLALGACLLSIGSLLALTDPHASQRERLRTSALLLVQGLPFMLTLFVLFPRVQGPLWGLPADAHRAVTGLSDSMSPGSIAELSQSSEIAFRAAFEEAPPPPHLRYWRGPVLTHFDGSTWRASRHERAEHPYYTPAGPQLRYQLTLEAHNQHWLLAMDFAGGPVDGIRFGSDYQALSVQPVRTRSRFELNAYPETPVGVDESSRVLDSARRLPADGNPRSRQLVAELSADTPTPAILLERVIDYLRQSELRYTLRPPLMREDSVDTFLFVAQRGFCEHFSSAFVFLMRAAGVPARVVTGYQGGEINPVDGSLVVRQSDAHAWAEVWLDGRGWVRVDPTALAAPQRIESGLSAALPAGEALPLLMRPEMAWLRTLRHQWDAASNHWNQWVLGYNQARQLELLSELGLDTPHWQVLIGGMMLAVLVVMAALLAWAMHYRNPADALDKAWAAFSRKLAHVGLERHPAEGPLDYGARLARARPLDASALQEITSRYAALRYRPPAPVHEVLELKRRIRKLNLR</sequence>
<dbReference type="RefSeq" id="WP_110524330.1">
    <property type="nucleotide sequence ID" value="NZ_QKOE01000006.1"/>
</dbReference>
<keyword evidence="4" id="KW-1185">Reference proteome</keyword>
<dbReference type="SUPFAM" id="SSF54001">
    <property type="entry name" value="Cysteine proteinases"/>
    <property type="match status" value="1"/>
</dbReference>
<dbReference type="SMART" id="SM00460">
    <property type="entry name" value="TGc"/>
    <property type="match status" value="1"/>
</dbReference>
<comment type="caution">
    <text evidence="3">The sequence shown here is derived from an EMBL/GenBank/DDBJ whole genome shotgun (WGS) entry which is preliminary data.</text>
</comment>
<feature type="transmembrane region" description="Helical" evidence="1">
    <location>
        <begin position="33"/>
        <end position="53"/>
    </location>
</feature>
<feature type="domain" description="Transglutaminase-like" evidence="2">
    <location>
        <begin position="400"/>
        <end position="471"/>
    </location>
</feature>
<evidence type="ECO:0000256" key="1">
    <source>
        <dbReference type="SAM" id="Phobius"/>
    </source>
</evidence>
<keyword evidence="1" id="KW-0472">Membrane</keyword>
<dbReference type="OrthoDB" id="9804872at2"/>
<feature type="transmembrane region" description="Helical" evidence="1">
    <location>
        <begin position="543"/>
        <end position="565"/>
    </location>
</feature>
<dbReference type="PANTHER" id="PTHR42736">
    <property type="entry name" value="PROTEIN-GLUTAMINE GAMMA-GLUTAMYLTRANSFERASE"/>
    <property type="match status" value="1"/>
</dbReference>
<organism evidence="3 4">
    <name type="scientific">Parazoarcus communis SWub3 = DSM 12120</name>
    <dbReference type="NCBI Taxonomy" id="1121029"/>
    <lineage>
        <taxon>Bacteria</taxon>
        <taxon>Pseudomonadati</taxon>
        <taxon>Pseudomonadota</taxon>
        <taxon>Betaproteobacteria</taxon>
        <taxon>Rhodocyclales</taxon>
        <taxon>Zoogloeaceae</taxon>
        <taxon>Parazoarcus</taxon>
    </lineage>
</organism>
<keyword evidence="1" id="KW-1133">Transmembrane helix</keyword>